<evidence type="ECO:0000313" key="4">
    <source>
        <dbReference type="Proteomes" id="UP000800096"/>
    </source>
</evidence>
<gene>
    <name evidence="3" type="ORF">BDU57DRAFT_515990</name>
</gene>
<organism evidence="3 4">
    <name type="scientific">Ampelomyces quisqualis</name>
    <name type="common">Powdery mildew agent</name>
    <dbReference type="NCBI Taxonomy" id="50730"/>
    <lineage>
        <taxon>Eukaryota</taxon>
        <taxon>Fungi</taxon>
        <taxon>Dikarya</taxon>
        <taxon>Ascomycota</taxon>
        <taxon>Pezizomycotina</taxon>
        <taxon>Dothideomycetes</taxon>
        <taxon>Pleosporomycetidae</taxon>
        <taxon>Pleosporales</taxon>
        <taxon>Pleosporineae</taxon>
        <taxon>Phaeosphaeriaceae</taxon>
        <taxon>Ampelomyces</taxon>
    </lineage>
</organism>
<protein>
    <recommendedName>
        <fullName evidence="2">Ribosomal RNA-processing protein 14 N-terminal domain-containing protein</fullName>
    </recommendedName>
</protein>
<dbReference type="Pfam" id="PF15459">
    <property type="entry name" value="RRP14"/>
    <property type="match status" value="1"/>
</dbReference>
<dbReference type="EMBL" id="ML979135">
    <property type="protein sequence ID" value="KAF1916099.1"/>
    <property type="molecule type" value="Genomic_DNA"/>
</dbReference>
<keyword evidence="4" id="KW-1185">Reference proteome</keyword>
<evidence type="ECO:0000313" key="3">
    <source>
        <dbReference type="EMBL" id="KAF1916099.1"/>
    </source>
</evidence>
<reference evidence="3" key="1">
    <citation type="journal article" date="2020" name="Stud. Mycol.">
        <title>101 Dothideomycetes genomes: a test case for predicting lifestyles and emergence of pathogens.</title>
        <authorList>
            <person name="Haridas S."/>
            <person name="Albert R."/>
            <person name="Binder M."/>
            <person name="Bloem J."/>
            <person name="Labutti K."/>
            <person name="Salamov A."/>
            <person name="Andreopoulos B."/>
            <person name="Baker S."/>
            <person name="Barry K."/>
            <person name="Bills G."/>
            <person name="Bluhm B."/>
            <person name="Cannon C."/>
            <person name="Castanera R."/>
            <person name="Culley D."/>
            <person name="Daum C."/>
            <person name="Ezra D."/>
            <person name="Gonzalez J."/>
            <person name="Henrissat B."/>
            <person name="Kuo A."/>
            <person name="Liang C."/>
            <person name="Lipzen A."/>
            <person name="Lutzoni F."/>
            <person name="Magnuson J."/>
            <person name="Mondo S."/>
            <person name="Nolan M."/>
            <person name="Ohm R."/>
            <person name="Pangilinan J."/>
            <person name="Park H.-J."/>
            <person name="Ramirez L."/>
            <person name="Alfaro M."/>
            <person name="Sun H."/>
            <person name="Tritt A."/>
            <person name="Yoshinaga Y."/>
            <person name="Zwiers L.-H."/>
            <person name="Turgeon B."/>
            <person name="Goodwin S."/>
            <person name="Spatafora J."/>
            <person name="Crous P."/>
            <person name="Grigoriev I."/>
        </authorList>
    </citation>
    <scope>NUCLEOTIDE SEQUENCE</scope>
    <source>
        <strain evidence="3">HMLAC05119</strain>
    </source>
</reference>
<feature type="compositionally biased region" description="Basic and acidic residues" evidence="1">
    <location>
        <begin position="58"/>
        <end position="68"/>
    </location>
</feature>
<feature type="non-terminal residue" evidence="3">
    <location>
        <position position="77"/>
    </location>
</feature>
<dbReference type="InterPro" id="IPR029188">
    <property type="entry name" value="Rrp14_N"/>
</dbReference>
<evidence type="ECO:0000256" key="1">
    <source>
        <dbReference type="SAM" id="MobiDB-lite"/>
    </source>
</evidence>
<accession>A0A6A5QKY8</accession>
<feature type="region of interest" description="Disordered" evidence="1">
    <location>
        <begin position="57"/>
        <end position="77"/>
    </location>
</feature>
<feature type="domain" description="Ribosomal RNA-processing protein 14 N-terminal" evidence="2">
    <location>
        <begin position="8"/>
        <end position="34"/>
    </location>
</feature>
<proteinExistence type="predicted"/>
<sequence>MGDTLEERLKSHAKAFEGLMSLIPAKDYYGKDESITSVSSASPRGVGSALISCCTDTMAKKDEADPRRATGSQARET</sequence>
<dbReference type="OrthoDB" id="444809at2759"/>
<name>A0A6A5QKY8_AMPQU</name>
<dbReference type="Proteomes" id="UP000800096">
    <property type="component" value="Unassembled WGS sequence"/>
</dbReference>
<evidence type="ECO:0000259" key="2">
    <source>
        <dbReference type="Pfam" id="PF15459"/>
    </source>
</evidence>
<dbReference type="AlphaFoldDB" id="A0A6A5QKY8"/>